<keyword evidence="9" id="KW-0004">4Fe-4S</keyword>
<dbReference type="Proteomes" id="UP000001811">
    <property type="component" value="Chromosome 19"/>
</dbReference>
<dbReference type="GO" id="GO:0051539">
    <property type="term" value="F:4 iron, 4 sulfur cluster binding"/>
    <property type="evidence" value="ECO:0007669"/>
    <property type="project" value="UniProtKB-UniRule"/>
</dbReference>
<evidence type="ECO:0000313" key="13">
    <source>
        <dbReference type="Proteomes" id="UP000001811"/>
    </source>
</evidence>
<evidence type="ECO:0000256" key="4">
    <source>
        <dbReference type="ARBA" id="ARBA00022723"/>
    </source>
</evidence>
<dbReference type="GO" id="GO:0006779">
    <property type="term" value="P:porphyrin-containing compound biosynthetic process"/>
    <property type="evidence" value="ECO:0007669"/>
    <property type="project" value="InterPro"/>
</dbReference>
<dbReference type="SFLD" id="SFLDS00029">
    <property type="entry name" value="Radical_SAM"/>
    <property type="match status" value="1"/>
</dbReference>
<reference evidence="12" key="2">
    <citation type="submission" date="2025-08" db="UniProtKB">
        <authorList>
            <consortium name="Ensembl"/>
        </authorList>
    </citation>
    <scope>IDENTIFICATION</scope>
    <source>
        <strain evidence="12">Thorbecke</strain>
    </source>
</reference>
<accession>G1SI45</accession>
<feature type="domain" description="Radical SAM core" evidence="11">
    <location>
        <begin position="126"/>
        <end position="362"/>
    </location>
</feature>
<dbReference type="eggNOG" id="ENOG502QRH0">
    <property type="taxonomic scope" value="Eukaryota"/>
</dbReference>
<dbReference type="SMART" id="SM00729">
    <property type="entry name" value="Elp3"/>
    <property type="match status" value="1"/>
</dbReference>
<dbReference type="Bgee" id="ENSOCUG00000002702">
    <property type="expression patterns" value="Expressed in heart and 17 other cell types or tissues"/>
</dbReference>
<dbReference type="InterPro" id="IPR007197">
    <property type="entry name" value="rSAM"/>
</dbReference>
<dbReference type="GO" id="GO:0005739">
    <property type="term" value="C:mitochondrion"/>
    <property type="evidence" value="ECO:0007669"/>
    <property type="project" value="UniProtKB-SubCell"/>
</dbReference>
<dbReference type="Pfam" id="PF06969">
    <property type="entry name" value="HemN_C"/>
    <property type="match status" value="1"/>
</dbReference>
<dbReference type="EMBL" id="AAGW02039535">
    <property type="status" value="NOT_ANNOTATED_CDS"/>
    <property type="molecule type" value="Genomic_DNA"/>
</dbReference>
<feature type="region of interest" description="Disordered" evidence="10">
    <location>
        <begin position="1"/>
        <end position="57"/>
    </location>
</feature>
<dbReference type="InterPro" id="IPR010723">
    <property type="entry name" value="HemN_C"/>
</dbReference>
<dbReference type="InterPro" id="IPR058240">
    <property type="entry name" value="rSAM_sf"/>
</dbReference>
<dbReference type="SUPFAM" id="SSF102114">
    <property type="entry name" value="Radical SAM enzymes"/>
    <property type="match status" value="1"/>
</dbReference>
<comment type="subcellular location">
    <subcellularLocation>
        <location evidence="9">Mitochondrion</location>
    </subcellularLocation>
</comment>
<dbReference type="GO" id="GO:0020037">
    <property type="term" value="F:heme binding"/>
    <property type="evidence" value="ECO:0007669"/>
    <property type="project" value="Ensembl"/>
</dbReference>
<keyword evidence="4 9" id="KW-0479">Metal-binding</keyword>
<dbReference type="PANTHER" id="PTHR13932:SF5">
    <property type="entry name" value="RADICAL S-ADENOSYL METHIONINE DOMAIN-CONTAINING PROTEIN 1, MITOCHONDRIAL"/>
    <property type="match status" value="1"/>
</dbReference>
<evidence type="ECO:0000256" key="10">
    <source>
        <dbReference type="SAM" id="MobiDB-lite"/>
    </source>
</evidence>
<dbReference type="InterPro" id="IPR034505">
    <property type="entry name" value="Coproporphyrinogen-III_oxidase"/>
</dbReference>
<keyword evidence="13" id="KW-1185">Reference proteome</keyword>
<protein>
    <recommendedName>
        <fullName evidence="9">Radical S-adenosyl methionine domain-containing protein</fullName>
    </recommendedName>
</protein>
<evidence type="ECO:0000256" key="3">
    <source>
        <dbReference type="ARBA" id="ARBA00022691"/>
    </source>
</evidence>
<dbReference type="FunCoup" id="G1SI45">
    <property type="interactions" value="207"/>
</dbReference>
<evidence type="ECO:0000256" key="7">
    <source>
        <dbReference type="ARBA" id="ARBA00023186"/>
    </source>
</evidence>
<name>G1SI45_RABIT</name>
<evidence type="ECO:0000259" key="11">
    <source>
        <dbReference type="PROSITE" id="PS51918"/>
    </source>
</evidence>
<keyword evidence="3 9" id="KW-0949">S-adenosyl-L-methionine</keyword>
<feature type="compositionally biased region" description="Low complexity" evidence="10">
    <location>
        <begin position="15"/>
        <end position="24"/>
    </location>
</feature>
<feature type="compositionally biased region" description="Polar residues" evidence="10">
    <location>
        <begin position="1"/>
        <end position="14"/>
    </location>
</feature>
<dbReference type="PROSITE" id="PS51918">
    <property type="entry name" value="RADICAL_SAM"/>
    <property type="match status" value="1"/>
</dbReference>
<dbReference type="GO" id="GO:0004109">
    <property type="term" value="F:coproporphyrinogen oxidase activity"/>
    <property type="evidence" value="ECO:0007669"/>
    <property type="project" value="InterPro"/>
</dbReference>
<gene>
    <name evidence="12" type="primary">RSAD1</name>
</gene>
<keyword evidence="9" id="KW-0809">Transit peptide</keyword>
<dbReference type="STRING" id="9986.ENSOCUP00000002339"/>
<dbReference type="GeneTree" id="ENSGT00390000011216"/>
<sequence length="536" mass="58118">MGRGTRPSTGSQTGQRPAPRPWQRSSRRQRRRPGHPCPAGGAAAPGPRPSARWGACGPRSCSPASFLPGSPPASAHPASLHGSLPHAALGGMALPGARARGWAAAAARAAQRRQRVDGARGSPRPEPASARAALYVHWPYCEKRCSYCNFNKYLPGGVEEVAVRRCLETEARTLLRFSGVRRVESVFFGGGTPSLASPHTVAAVLEAVAQATYLPVDSEVTLEANPTSAASSRLAAFGAAGVNRLSIGLQSLDDAELRLLGRTHSASDALRTLAEARRLFPGRVSVDLMLGLPAQQVRPWLGQLRELLRRCDDHVSLYQLSLERGTALFAQVQQGALPAPDPELAAEMYQEGRAVLRDAGFRQYEVSNFARNGALSTHNWTYWQCGQYLGVGPGAHGRFVPQGAGGHTREARIQTLEPDAWMKEVMQFGHGTRKRTPLGELELLEEVLAMGLRTDVGITHQHWQQFEPQLTLGAVFGASEEVKELQEQGLLLLDHRGLRCSWEGLAVLDSLLLTLLPQLQEAWHRRDSRVPDVPAS</sequence>
<evidence type="ECO:0000256" key="2">
    <source>
        <dbReference type="ARBA" id="ARBA00022617"/>
    </source>
</evidence>
<dbReference type="InParanoid" id="G1SI45"/>
<evidence type="ECO:0000256" key="1">
    <source>
        <dbReference type="ARBA" id="ARBA00006100"/>
    </source>
</evidence>
<dbReference type="InterPro" id="IPR013785">
    <property type="entry name" value="Aldolase_TIM"/>
</dbReference>
<keyword evidence="2 9" id="KW-0349">Heme</keyword>
<evidence type="ECO:0000256" key="8">
    <source>
        <dbReference type="ARBA" id="ARBA00045130"/>
    </source>
</evidence>
<proteinExistence type="inferred from homology"/>
<evidence type="ECO:0000256" key="9">
    <source>
        <dbReference type="RuleBase" id="RU364116"/>
    </source>
</evidence>
<feature type="compositionally biased region" description="Low complexity" evidence="10">
    <location>
        <begin position="37"/>
        <end position="55"/>
    </location>
</feature>
<keyword evidence="6 9" id="KW-0411">Iron-sulfur</keyword>
<dbReference type="PaxDb" id="9986-ENSOCUP00000002339"/>
<comment type="function">
    <text evidence="8 9">May be a heme chaperone, appears to bind heme. Homologous bacterial proteins do not have oxygen-independent coproporphyrinogen-III oxidase activity. Binds 1 [4Fe-4S] cluster. The cluster is coordinated with 3 cysteines and an exchangeable S-adenosyl-L-methionine.</text>
</comment>
<organism evidence="12 13">
    <name type="scientific">Oryctolagus cuniculus</name>
    <name type="common">Rabbit</name>
    <dbReference type="NCBI Taxonomy" id="9986"/>
    <lineage>
        <taxon>Eukaryota</taxon>
        <taxon>Metazoa</taxon>
        <taxon>Chordata</taxon>
        <taxon>Craniata</taxon>
        <taxon>Vertebrata</taxon>
        <taxon>Euteleostomi</taxon>
        <taxon>Mammalia</taxon>
        <taxon>Eutheria</taxon>
        <taxon>Euarchontoglires</taxon>
        <taxon>Glires</taxon>
        <taxon>Lagomorpha</taxon>
        <taxon>Leporidae</taxon>
        <taxon>Oryctolagus</taxon>
    </lineage>
</organism>
<dbReference type="Gene3D" id="3.20.20.70">
    <property type="entry name" value="Aldolase class I"/>
    <property type="match status" value="1"/>
</dbReference>
<feature type="compositionally biased region" description="Basic residues" evidence="10">
    <location>
        <begin position="25"/>
        <end position="34"/>
    </location>
</feature>
<keyword evidence="5 9" id="KW-0408">Iron</keyword>
<dbReference type="SFLD" id="SFLDG01065">
    <property type="entry name" value="anaerobic_coproporphyrinogen-I"/>
    <property type="match status" value="1"/>
</dbReference>
<dbReference type="SFLD" id="SFLDF00288">
    <property type="entry name" value="HemN-like__clustered_with_nucl"/>
    <property type="match status" value="1"/>
</dbReference>
<keyword evidence="7 9" id="KW-0143">Chaperone</keyword>
<dbReference type="AlphaFoldDB" id="G1SI45"/>
<comment type="similarity">
    <text evidence="1">Belongs to the anaerobic coproporphyrinogen-III oxidase family. HemW subfamily.</text>
</comment>
<evidence type="ECO:0000256" key="5">
    <source>
        <dbReference type="ARBA" id="ARBA00023004"/>
    </source>
</evidence>
<dbReference type="Pfam" id="PF04055">
    <property type="entry name" value="Radical_SAM"/>
    <property type="match status" value="1"/>
</dbReference>
<dbReference type="NCBIfam" id="TIGR00539">
    <property type="entry name" value="hemN_rel"/>
    <property type="match status" value="1"/>
</dbReference>
<dbReference type="SMR" id="G1SI45"/>
<dbReference type="GO" id="GO:0046872">
    <property type="term" value="F:metal ion binding"/>
    <property type="evidence" value="ECO:0007669"/>
    <property type="project" value="UniProtKB-UniRule"/>
</dbReference>
<dbReference type="SFLD" id="SFLDF00562">
    <property type="entry name" value="HemN-like__clustered_with_heat"/>
    <property type="match status" value="1"/>
</dbReference>
<keyword evidence="9" id="KW-0496">Mitochondrion</keyword>
<reference evidence="12 13" key="1">
    <citation type="journal article" date="2011" name="Nature">
        <title>A high-resolution map of human evolutionary constraint using 29 mammals.</title>
        <authorList>
            <person name="Lindblad-Toh K."/>
            <person name="Garber M."/>
            <person name="Zuk O."/>
            <person name="Lin M.F."/>
            <person name="Parker B.J."/>
            <person name="Washietl S."/>
            <person name="Kheradpour P."/>
            <person name="Ernst J."/>
            <person name="Jordan G."/>
            <person name="Mauceli E."/>
            <person name="Ward L.D."/>
            <person name="Lowe C.B."/>
            <person name="Holloway A.K."/>
            <person name="Clamp M."/>
            <person name="Gnerre S."/>
            <person name="Alfoldi J."/>
            <person name="Beal K."/>
            <person name="Chang J."/>
            <person name="Clawson H."/>
            <person name="Cuff J."/>
            <person name="Di Palma F."/>
            <person name="Fitzgerald S."/>
            <person name="Flicek P."/>
            <person name="Guttman M."/>
            <person name="Hubisz M.J."/>
            <person name="Jaffe D.B."/>
            <person name="Jungreis I."/>
            <person name="Kent W.J."/>
            <person name="Kostka D."/>
            <person name="Lara M."/>
            <person name="Martins A.L."/>
            <person name="Massingham T."/>
            <person name="Moltke I."/>
            <person name="Raney B.J."/>
            <person name="Rasmussen M.D."/>
            <person name="Robinson J."/>
            <person name="Stark A."/>
            <person name="Vilella A.J."/>
            <person name="Wen J."/>
            <person name="Xie X."/>
            <person name="Zody M.C."/>
            <person name="Baldwin J."/>
            <person name="Bloom T."/>
            <person name="Chin C.W."/>
            <person name="Heiman D."/>
            <person name="Nicol R."/>
            <person name="Nusbaum C."/>
            <person name="Young S."/>
            <person name="Wilkinson J."/>
            <person name="Worley K.C."/>
            <person name="Kovar C.L."/>
            <person name="Muzny D.M."/>
            <person name="Gibbs R.A."/>
            <person name="Cree A."/>
            <person name="Dihn H.H."/>
            <person name="Fowler G."/>
            <person name="Jhangiani S."/>
            <person name="Joshi V."/>
            <person name="Lee S."/>
            <person name="Lewis L.R."/>
            <person name="Nazareth L.V."/>
            <person name="Okwuonu G."/>
            <person name="Santibanez J."/>
            <person name="Warren W.C."/>
            <person name="Mardis E.R."/>
            <person name="Weinstock G.M."/>
            <person name="Wilson R.K."/>
            <person name="Delehaunty K."/>
            <person name="Dooling D."/>
            <person name="Fronik C."/>
            <person name="Fulton L."/>
            <person name="Fulton B."/>
            <person name="Graves T."/>
            <person name="Minx P."/>
            <person name="Sodergren E."/>
            <person name="Birney E."/>
            <person name="Margulies E.H."/>
            <person name="Herrero J."/>
            <person name="Green E.D."/>
            <person name="Haussler D."/>
            <person name="Siepel A."/>
            <person name="Goldman N."/>
            <person name="Pollard K.S."/>
            <person name="Pedersen J.S."/>
            <person name="Lander E.S."/>
            <person name="Kellis M."/>
        </authorList>
    </citation>
    <scope>NUCLEOTIDE SEQUENCE [LARGE SCALE GENOMIC DNA]</scope>
    <source>
        <strain evidence="12 13">Thorbecke inbred</strain>
    </source>
</reference>
<dbReference type="InterPro" id="IPR004559">
    <property type="entry name" value="HemW-like"/>
</dbReference>
<dbReference type="PANTHER" id="PTHR13932">
    <property type="entry name" value="COPROPORPHYRINIGEN III OXIDASE"/>
    <property type="match status" value="1"/>
</dbReference>
<dbReference type="InterPro" id="IPR006638">
    <property type="entry name" value="Elp3/MiaA/NifB-like_rSAM"/>
</dbReference>
<dbReference type="CDD" id="cd01335">
    <property type="entry name" value="Radical_SAM"/>
    <property type="match status" value="1"/>
</dbReference>
<dbReference type="HOGENOM" id="CLU_027579_0_0_1"/>
<dbReference type="Ensembl" id="ENSOCUT00000002701.4">
    <property type="protein sequence ID" value="ENSOCUP00000002339.4"/>
    <property type="gene ID" value="ENSOCUG00000002702.4"/>
</dbReference>
<reference evidence="12" key="3">
    <citation type="submission" date="2025-09" db="UniProtKB">
        <authorList>
            <consortium name="Ensembl"/>
        </authorList>
    </citation>
    <scope>IDENTIFICATION</scope>
    <source>
        <strain evidence="12">Thorbecke</strain>
    </source>
</reference>
<evidence type="ECO:0000256" key="6">
    <source>
        <dbReference type="ARBA" id="ARBA00023014"/>
    </source>
</evidence>
<evidence type="ECO:0000313" key="12">
    <source>
        <dbReference type="Ensembl" id="ENSOCUP00000002339.4"/>
    </source>
</evidence>